<reference evidence="3 4" key="1">
    <citation type="submission" date="2019-11" db="EMBL/GenBank/DDBJ databases">
        <authorList>
            <person name="Criscuolo A."/>
        </authorList>
    </citation>
    <scope>NUCLEOTIDE SEQUENCE [LARGE SCALE GENOMIC DNA]</scope>
    <source>
        <strain evidence="3">CIP111667</strain>
    </source>
</reference>
<dbReference type="Gene3D" id="3.30.530.20">
    <property type="match status" value="2"/>
</dbReference>
<sequence>MEDTIRRALTGTAERPTLTFRRTYRATPAQVHDACTDPERLARWFGDVAGSPSAPGDAFTALLSDETDDVAAGRVLSCSAEEIAVSWSWQGEAESVISARITALDAGTTELSLQHSLAEPAHAVGYGGGWEQCLHALARSLGAPDGAAGDAVPPDGTAGDVVEADAAAQWRTITRAPLELAQRVEASPDRVWAAFTTTDGLRSWWWRHWADVRFEVDARIGGGYRIEAPGAGITLRGSYLALEEPGHLAFTWVWEDADGSVPDEAVDVRIVPDGGGCVVRVRHSGPWVDDAPAASYRQGWEFTLGQLAQSLGA</sequence>
<dbReference type="Proteomes" id="UP000419743">
    <property type="component" value="Unassembled WGS sequence"/>
</dbReference>
<proteinExistence type="inferred from homology"/>
<dbReference type="InterPro" id="IPR023393">
    <property type="entry name" value="START-like_dom_sf"/>
</dbReference>
<accession>A0A7M4DK66</accession>
<evidence type="ECO:0000256" key="1">
    <source>
        <dbReference type="ARBA" id="ARBA00006817"/>
    </source>
</evidence>
<dbReference type="InterPro" id="IPR013538">
    <property type="entry name" value="ASHA1/2-like_C"/>
</dbReference>
<evidence type="ECO:0000313" key="3">
    <source>
        <dbReference type="EMBL" id="VZO37457.1"/>
    </source>
</evidence>
<protein>
    <recommendedName>
        <fullName evidence="2">Activator of Hsp90 ATPase homologue 1/2-like C-terminal domain-containing protein</fullName>
    </recommendedName>
</protein>
<dbReference type="RefSeq" id="WP_197522522.1">
    <property type="nucleotide sequence ID" value="NZ_CACRYJ010000034.1"/>
</dbReference>
<feature type="domain" description="Activator of Hsp90 ATPase homologue 1/2-like C-terminal" evidence="2">
    <location>
        <begin position="26"/>
        <end position="141"/>
    </location>
</feature>
<evidence type="ECO:0000259" key="2">
    <source>
        <dbReference type="Pfam" id="PF08327"/>
    </source>
</evidence>
<dbReference type="AlphaFoldDB" id="A0A7M4DK66"/>
<keyword evidence="4" id="KW-1185">Reference proteome</keyword>
<dbReference type="CDD" id="cd07814">
    <property type="entry name" value="SRPBCC_CalC_Aha1-like"/>
    <property type="match status" value="1"/>
</dbReference>
<dbReference type="Pfam" id="PF08327">
    <property type="entry name" value="AHSA1"/>
    <property type="match status" value="2"/>
</dbReference>
<comment type="caution">
    <text evidence="3">The sequence shown here is derived from an EMBL/GenBank/DDBJ whole genome shotgun (WGS) entry which is preliminary data.</text>
</comment>
<organism evidence="3 4">
    <name type="scientific">Occultella aeris</name>
    <dbReference type="NCBI Taxonomy" id="2761496"/>
    <lineage>
        <taxon>Bacteria</taxon>
        <taxon>Bacillati</taxon>
        <taxon>Actinomycetota</taxon>
        <taxon>Actinomycetes</taxon>
        <taxon>Micrococcales</taxon>
        <taxon>Ruaniaceae</taxon>
        <taxon>Occultella</taxon>
    </lineage>
</organism>
<evidence type="ECO:0000313" key="4">
    <source>
        <dbReference type="Proteomes" id="UP000419743"/>
    </source>
</evidence>
<comment type="similarity">
    <text evidence="1">Belongs to the AHA1 family.</text>
</comment>
<feature type="domain" description="Activator of Hsp90 ATPase homologue 1/2-like C-terminal" evidence="2">
    <location>
        <begin position="186"/>
        <end position="311"/>
    </location>
</feature>
<dbReference type="EMBL" id="CACRYJ010000034">
    <property type="protein sequence ID" value="VZO37457.1"/>
    <property type="molecule type" value="Genomic_DNA"/>
</dbReference>
<gene>
    <name evidence="3" type="ORF">HALOF300_02529</name>
</gene>
<dbReference type="SUPFAM" id="SSF55961">
    <property type="entry name" value="Bet v1-like"/>
    <property type="match status" value="2"/>
</dbReference>
<name>A0A7M4DK66_9MICO</name>